<dbReference type="EMBL" id="PGVD01000016">
    <property type="protein sequence ID" value="PLR99303.1"/>
    <property type="molecule type" value="Genomic_DNA"/>
</dbReference>
<evidence type="ECO:0000313" key="3">
    <source>
        <dbReference type="EMBL" id="PLR99303.1"/>
    </source>
</evidence>
<name>A0A2N5GQP7_9BACI</name>
<dbReference type="AlphaFoldDB" id="A0A2N5GQP7"/>
<evidence type="ECO:0000313" key="4">
    <source>
        <dbReference type="Proteomes" id="UP000234951"/>
    </source>
</evidence>
<dbReference type="Proteomes" id="UP000234951">
    <property type="component" value="Unassembled WGS sequence"/>
</dbReference>
<dbReference type="RefSeq" id="WP_101575974.1">
    <property type="nucleotide sequence ID" value="NZ_PGVA01000007.1"/>
</dbReference>
<organism evidence="2 4">
    <name type="scientific">Bacillus canaveralius</name>
    <dbReference type="NCBI Taxonomy" id="1403243"/>
    <lineage>
        <taxon>Bacteria</taxon>
        <taxon>Bacillati</taxon>
        <taxon>Bacillota</taxon>
        <taxon>Bacilli</taxon>
        <taxon>Bacillales</taxon>
        <taxon>Bacillaceae</taxon>
        <taxon>Bacillus</taxon>
    </lineage>
</organism>
<keyword evidence="5" id="KW-1185">Reference proteome</keyword>
<evidence type="ECO:0000313" key="5">
    <source>
        <dbReference type="Proteomes" id="UP000235114"/>
    </source>
</evidence>
<proteinExistence type="predicted"/>
<keyword evidence="1" id="KW-1133">Transmembrane helix</keyword>
<gene>
    <name evidence="2" type="ORF">CU635_04425</name>
    <name evidence="3" type="ORF">CVD25_06120</name>
</gene>
<dbReference type="Proteomes" id="UP000235114">
    <property type="component" value="Unassembled WGS sequence"/>
</dbReference>
<dbReference type="EMBL" id="PGVA01000007">
    <property type="protein sequence ID" value="PLR85378.1"/>
    <property type="molecule type" value="Genomic_DNA"/>
</dbReference>
<reference evidence="2 4" key="1">
    <citation type="submission" date="2017-11" db="EMBL/GenBank/DDBJ databases">
        <title>Comparitive Functional Genomics of Dry Heat Resistant strains isolated from the Viking Spacecraft.</title>
        <authorList>
            <person name="Seuylemezian A."/>
            <person name="Cooper K."/>
            <person name="Vaishampayan P."/>
        </authorList>
    </citation>
    <scope>NUCLEOTIDE SEQUENCE [LARGE SCALE GENOMIC DNA]</scope>
    <source>
        <strain evidence="2 4">M4.6</strain>
    </source>
</reference>
<reference evidence="3 5" key="2">
    <citation type="submission" date="2017-12" db="EMBL/GenBank/DDBJ databases">
        <title>Comparative Functional Genomics of Dry Heat Resistant strains isolated from the Viking Spacecraft.</title>
        <authorList>
            <person name="Seuylemezian A."/>
            <person name="Cooper K."/>
            <person name="Vaishampayan P."/>
        </authorList>
    </citation>
    <scope>NUCLEOTIDE SEQUENCE [LARGE SCALE GENOMIC DNA]</scope>
    <source>
        <strain evidence="3 5">ATCC 29669</strain>
    </source>
</reference>
<sequence length="236" mass="27545">MKRNSWFIILFIATIALTSWFFYLKVIDNNHSGTSIIPEQEDDIPLFEGLEPDEHEYVLVGNHVNDIYDFYEKELPNNGWKVSQRPIFEINKEKHESSFHSQWQKSGFEGELSVSAYYNEQEGRTEVVFDKTPIHTFTTWIVQIPDSICIYASSHNEACIEINDKDTINQIAYIINHAIDWDKEASTREKISEIDFGSLKVNVSFGDDQAIYFQSDKGTKYMKPEQEFLDLLHIQE</sequence>
<evidence type="ECO:0000256" key="1">
    <source>
        <dbReference type="SAM" id="Phobius"/>
    </source>
</evidence>
<accession>A0A2N5GQP7</accession>
<protein>
    <submittedName>
        <fullName evidence="2">Uncharacterized protein</fullName>
    </submittedName>
</protein>
<keyword evidence="1" id="KW-0472">Membrane</keyword>
<comment type="caution">
    <text evidence="2">The sequence shown here is derived from an EMBL/GenBank/DDBJ whole genome shotgun (WGS) entry which is preliminary data.</text>
</comment>
<dbReference type="OrthoDB" id="2939119at2"/>
<keyword evidence="1" id="KW-0812">Transmembrane</keyword>
<evidence type="ECO:0000313" key="2">
    <source>
        <dbReference type="EMBL" id="PLR85378.1"/>
    </source>
</evidence>
<feature type="transmembrane region" description="Helical" evidence="1">
    <location>
        <begin position="6"/>
        <end position="24"/>
    </location>
</feature>